<evidence type="ECO:0000313" key="3">
    <source>
        <dbReference type="Proteomes" id="UP000663879"/>
    </source>
</evidence>
<dbReference type="Proteomes" id="UP000663879">
    <property type="component" value="Unassembled WGS sequence"/>
</dbReference>
<keyword evidence="3" id="KW-1185">Reference proteome</keyword>
<feature type="region of interest" description="Disordered" evidence="1">
    <location>
        <begin position="49"/>
        <end position="84"/>
    </location>
</feature>
<reference evidence="2" key="1">
    <citation type="submission" date="2021-02" db="EMBL/GenBank/DDBJ databases">
        <authorList>
            <person name="Nowell W R."/>
        </authorList>
    </citation>
    <scope>NUCLEOTIDE SEQUENCE</scope>
    <source>
        <strain evidence="2">Ploen Becks lab</strain>
    </source>
</reference>
<accession>A0A814TCV2</accession>
<sequence length="127" mass="14535">MNSENSNKKRIISTSSSGDINESRNLFSLIKTGLNEIVEAGTKRLSTHLQNSKFQKSSTNDHISKTNATSESVSNKPITSSLSDNNIKKYQLSYQRCDSNLNESLYENDWDHFENDMHENQTTKWEK</sequence>
<comment type="caution">
    <text evidence="2">The sequence shown here is derived from an EMBL/GenBank/DDBJ whole genome shotgun (WGS) entry which is preliminary data.</text>
</comment>
<dbReference type="AlphaFoldDB" id="A0A814TCV2"/>
<feature type="non-terminal residue" evidence="2">
    <location>
        <position position="127"/>
    </location>
</feature>
<evidence type="ECO:0000256" key="1">
    <source>
        <dbReference type="SAM" id="MobiDB-lite"/>
    </source>
</evidence>
<evidence type="ECO:0000313" key="2">
    <source>
        <dbReference type="EMBL" id="CAF1157801.1"/>
    </source>
</evidence>
<protein>
    <submittedName>
        <fullName evidence="2">Uncharacterized protein</fullName>
    </submittedName>
</protein>
<name>A0A814TCV2_9BILA</name>
<dbReference type="EMBL" id="CAJNOC010013256">
    <property type="protein sequence ID" value="CAF1157801.1"/>
    <property type="molecule type" value="Genomic_DNA"/>
</dbReference>
<proteinExistence type="predicted"/>
<organism evidence="2 3">
    <name type="scientific">Brachionus calyciflorus</name>
    <dbReference type="NCBI Taxonomy" id="104777"/>
    <lineage>
        <taxon>Eukaryota</taxon>
        <taxon>Metazoa</taxon>
        <taxon>Spiralia</taxon>
        <taxon>Gnathifera</taxon>
        <taxon>Rotifera</taxon>
        <taxon>Eurotatoria</taxon>
        <taxon>Monogononta</taxon>
        <taxon>Pseudotrocha</taxon>
        <taxon>Ploima</taxon>
        <taxon>Brachionidae</taxon>
        <taxon>Brachionus</taxon>
    </lineage>
</organism>
<gene>
    <name evidence="2" type="ORF">OXX778_LOCUS23515</name>
</gene>
<feature type="region of interest" description="Disordered" evidence="1">
    <location>
        <begin position="1"/>
        <end position="20"/>
    </location>
</feature>